<proteinExistence type="predicted"/>
<dbReference type="Proteomes" id="UP000019763">
    <property type="component" value="Unassembled WGS sequence"/>
</dbReference>
<dbReference type="GeneID" id="22915633"/>
<sequence>MKTNVCGESNGLKLSGLLSVLYTDGGEQTNLEGCSAKVAVIDGLGSQGPLEVLVVADAKDFTKPSFKFDLAQDSVRLLVLPPRDVDECLGEGDVTNYQRAVDSFATNVWHGLVAPKNPLDALNEHVADQIFQDIVPRTMAPAQAVGIVGGSFVKEWRSVTQEDYDLLWKEHFNPRDTDSTTEYDDLTALNNIVVRAVAPPEKSSRSWSSVVGQRAMEYGGVLVAVLTVERLLAALGYLDGIWPVSSGSSGLSGSSVSSVSSGNDSAVAQGLHQVMSSKWSCQTLPSPDMSFFYRDYMFVDPATGWDLNARRLPLEKCREMAAKTEPGDYLLTNQDLSILPREYYLYCGHNNKATLMCAGLGAATPQCFDFISGMPGPHNFEFLWSMLGRVFHPTGHEACVVRCYPEHDDSPPDGSKAGVPAFREKLKKIALNRLIEADRVRDIRIHNNVREVGDACTQEGLQTFQQAVRKRYPPGSLSGFQKELSRMWFKVPCGGGVWTQNEPFPECTCPKFSITCTMSNDLRQMYEVTVDAYNTASQDAFRDFIGNGKAAFKVMQNMEPKRCLYDCFTQISPD</sequence>
<dbReference type="VEuPathDB" id="CryptoDB:GNI_162690"/>
<evidence type="ECO:0000313" key="1">
    <source>
        <dbReference type="EMBL" id="EZG43684.1"/>
    </source>
</evidence>
<accession>A0A023AYG0</accession>
<dbReference type="AlphaFoldDB" id="A0A023AYG0"/>
<evidence type="ECO:0000313" key="2">
    <source>
        <dbReference type="Proteomes" id="UP000019763"/>
    </source>
</evidence>
<comment type="caution">
    <text evidence="1">The sequence shown here is derived from an EMBL/GenBank/DDBJ whole genome shotgun (WGS) entry which is preliminary data.</text>
</comment>
<keyword evidence="2" id="KW-1185">Reference proteome</keyword>
<gene>
    <name evidence="1" type="ORF">GNI_162690</name>
</gene>
<protein>
    <submittedName>
        <fullName evidence="1">Uncharacterized protein</fullName>
    </submittedName>
</protein>
<organism evidence="1 2">
    <name type="scientific">Gregarina niphandrodes</name>
    <name type="common">Septate eugregarine</name>
    <dbReference type="NCBI Taxonomy" id="110365"/>
    <lineage>
        <taxon>Eukaryota</taxon>
        <taxon>Sar</taxon>
        <taxon>Alveolata</taxon>
        <taxon>Apicomplexa</taxon>
        <taxon>Conoidasida</taxon>
        <taxon>Gregarinasina</taxon>
        <taxon>Eugregarinorida</taxon>
        <taxon>Gregarinidae</taxon>
        <taxon>Gregarina</taxon>
    </lineage>
</organism>
<dbReference type="EMBL" id="AFNH02001213">
    <property type="protein sequence ID" value="EZG43684.1"/>
    <property type="molecule type" value="Genomic_DNA"/>
</dbReference>
<reference evidence="1" key="1">
    <citation type="submission" date="2013-12" db="EMBL/GenBank/DDBJ databases">
        <authorList>
            <person name="Omoto C.K."/>
            <person name="Sibley D."/>
            <person name="Venepally P."/>
            <person name="Hadjithomas M."/>
            <person name="Karamycheva S."/>
            <person name="Brunk B."/>
            <person name="Roos D."/>
            <person name="Caler E."/>
            <person name="Lorenzi H."/>
        </authorList>
    </citation>
    <scope>NUCLEOTIDE SEQUENCE</scope>
</reference>
<name>A0A023AYG0_GRENI</name>
<dbReference type="RefSeq" id="XP_011133091.1">
    <property type="nucleotide sequence ID" value="XM_011134789.1"/>
</dbReference>